<dbReference type="Pfam" id="PF00106">
    <property type="entry name" value="adh_short"/>
    <property type="match status" value="1"/>
</dbReference>
<dbReference type="PRINTS" id="PR00080">
    <property type="entry name" value="SDRFAMILY"/>
</dbReference>
<dbReference type="InterPro" id="IPR002347">
    <property type="entry name" value="SDR_fam"/>
</dbReference>
<evidence type="ECO:0000256" key="3">
    <source>
        <dbReference type="RuleBase" id="RU000363"/>
    </source>
</evidence>
<proteinExistence type="inferred from homology"/>
<dbReference type="PRINTS" id="PR00081">
    <property type="entry name" value="GDHRDH"/>
</dbReference>
<accession>A0A926DM44</accession>
<dbReference type="InterPro" id="IPR036291">
    <property type="entry name" value="NAD(P)-bd_dom_sf"/>
</dbReference>
<reference evidence="4" key="1">
    <citation type="submission" date="2020-08" db="EMBL/GenBank/DDBJ databases">
        <title>Genome public.</title>
        <authorList>
            <person name="Liu C."/>
            <person name="Sun Q."/>
        </authorList>
    </citation>
    <scope>NUCLEOTIDE SEQUENCE</scope>
    <source>
        <strain evidence="4">H8</strain>
    </source>
</reference>
<evidence type="ECO:0000313" key="4">
    <source>
        <dbReference type="EMBL" id="MBC8541495.1"/>
    </source>
</evidence>
<dbReference type="Gene3D" id="3.40.50.720">
    <property type="entry name" value="NAD(P)-binding Rossmann-like Domain"/>
    <property type="match status" value="1"/>
</dbReference>
<dbReference type="SUPFAM" id="SSF51735">
    <property type="entry name" value="NAD(P)-binding Rossmann-fold domains"/>
    <property type="match status" value="1"/>
</dbReference>
<gene>
    <name evidence="4" type="ORF">H8698_10955</name>
</gene>
<evidence type="ECO:0000256" key="2">
    <source>
        <dbReference type="ARBA" id="ARBA00023002"/>
    </source>
</evidence>
<dbReference type="GO" id="GO:0016491">
    <property type="term" value="F:oxidoreductase activity"/>
    <property type="evidence" value="ECO:0007669"/>
    <property type="project" value="UniProtKB-KW"/>
</dbReference>
<dbReference type="InterPro" id="IPR051122">
    <property type="entry name" value="SDR_DHRS6-like"/>
</dbReference>
<dbReference type="AlphaFoldDB" id="A0A926DM44"/>
<keyword evidence="5" id="KW-1185">Reference proteome</keyword>
<dbReference type="EMBL" id="JACRSU010000004">
    <property type="protein sequence ID" value="MBC8541495.1"/>
    <property type="molecule type" value="Genomic_DNA"/>
</dbReference>
<dbReference type="PANTHER" id="PTHR43477:SF1">
    <property type="entry name" value="DIHYDROANTICAPSIN 7-DEHYDROGENASE"/>
    <property type="match status" value="1"/>
</dbReference>
<dbReference type="PANTHER" id="PTHR43477">
    <property type="entry name" value="DIHYDROANTICAPSIN 7-DEHYDROGENASE"/>
    <property type="match status" value="1"/>
</dbReference>
<organism evidence="4 5">
    <name type="scientific">Congzhengia minquanensis</name>
    <dbReference type="NCBI Taxonomy" id="2763657"/>
    <lineage>
        <taxon>Bacteria</taxon>
        <taxon>Bacillati</taxon>
        <taxon>Bacillota</taxon>
        <taxon>Clostridia</taxon>
        <taxon>Eubacteriales</taxon>
        <taxon>Oscillospiraceae</taxon>
        <taxon>Congzhengia</taxon>
    </lineage>
</organism>
<keyword evidence="2" id="KW-0560">Oxidoreductase</keyword>
<sequence>MGRIVVITGATSGYGLAAAKKFKENGDTVIVASRNAEKVKQTVDQYSFDCGFSVDVTSYSQWLELKDYVIDKFGKIDLLVNNAGGGVAIKETTELEPAEIDHILKLNLNSVIYGSKLFGTVMKHQRSGMIINISSVCARHCWGGWSVYAAAKAGVLNFTKGLYVELQPYHVRATCIIPAAASTGFQKGAGIDAVEESLSAEDIANAVFYAANQPEGAVVEEMTVWGTSQRVEPL</sequence>
<comment type="similarity">
    <text evidence="1 3">Belongs to the short-chain dehydrogenases/reductases (SDR) family.</text>
</comment>
<dbReference type="CDD" id="cd05233">
    <property type="entry name" value="SDR_c"/>
    <property type="match status" value="1"/>
</dbReference>
<name>A0A926DM44_9FIRM</name>
<dbReference type="Proteomes" id="UP000611762">
    <property type="component" value="Unassembled WGS sequence"/>
</dbReference>
<dbReference type="RefSeq" id="WP_249313517.1">
    <property type="nucleotide sequence ID" value="NZ_JACRSU010000004.1"/>
</dbReference>
<protein>
    <submittedName>
        <fullName evidence="4">SDR family oxidoreductase</fullName>
    </submittedName>
</protein>
<evidence type="ECO:0000313" key="5">
    <source>
        <dbReference type="Proteomes" id="UP000611762"/>
    </source>
</evidence>
<comment type="caution">
    <text evidence="4">The sequence shown here is derived from an EMBL/GenBank/DDBJ whole genome shotgun (WGS) entry which is preliminary data.</text>
</comment>
<evidence type="ECO:0000256" key="1">
    <source>
        <dbReference type="ARBA" id="ARBA00006484"/>
    </source>
</evidence>